<gene>
    <name evidence="3" type="ORF">V5799_020715</name>
</gene>
<accession>A0AAQ4ETC1</accession>
<name>A0AAQ4ETC1_AMBAM</name>
<dbReference type="EMBL" id="JARKHS020011285">
    <property type="protein sequence ID" value="KAK8777942.1"/>
    <property type="molecule type" value="Genomic_DNA"/>
</dbReference>
<protein>
    <recommendedName>
        <fullName evidence="2">Ribosomal protein mS38 C-terminal domain-containing protein</fullName>
    </recommendedName>
</protein>
<comment type="caution">
    <text evidence="3">The sequence shown here is derived from an EMBL/GenBank/DDBJ whole genome shotgun (WGS) entry which is preliminary data.</text>
</comment>
<sequence length="158" mass="18812">MLRTPWDYTLPSFLKPTVAIGDRKVIAPSSDTNSNDLAEKTDPQPTGSVTEKRAVNMLIIRRKKMKKHKLRKLRKRMYALWAKRRYRREKLKEQAFRAELLAQIHEAQAFDAEKFVTGVLEKLRNRPRPETPEEKREKLLELMRKHRSNVQYIKPKFD</sequence>
<organism evidence="3 4">
    <name type="scientific">Amblyomma americanum</name>
    <name type="common">Lone star tick</name>
    <dbReference type="NCBI Taxonomy" id="6943"/>
    <lineage>
        <taxon>Eukaryota</taxon>
        <taxon>Metazoa</taxon>
        <taxon>Ecdysozoa</taxon>
        <taxon>Arthropoda</taxon>
        <taxon>Chelicerata</taxon>
        <taxon>Arachnida</taxon>
        <taxon>Acari</taxon>
        <taxon>Parasitiformes</taxon>
        <taxon>Ixodida</taxon>
        <taxon>Ixodoidea</taxon>
        <taxon>Ixodidae</taxon>
        <taxon>Amblyomminae</taxon>
        <taxon>Amblyomma</taxon>
    </lineage>
</organism>
<evidence type="ECO:0000259" key="2">
    <source>
        <dbReference type="SMART" id="SM01155"/>
    </source>
</evidence>
<reference evidence="3 4" key="1">
    <citation type="journal article" date="2023" name="Arcadia Sci">
        <title>De novo assembly of a long-read Amblyomma americanum tick genome.</title>
        <authorList>
            <person name="Chou S."/>
            <person name="Poskanzer K.E."/>
            <person name="Rollins M."/>
            <person name="Thuy-Boun P.S."/>
        </authorList>
    </citation>
    <scope>NUCLEOTIDE SEQUENCE [LARGE SCALE GENOMIC DNA]</scope>
    <source>
        <strain evidence="3">F_SG_1</strain>
        <tissue evidence="3">Salivary glands</tissue>
    </source>
</reference>
<proteinExistence type="predicted"/>
<evidence type="ECO:0000313" key="4">
    <source>
        <dbReference type="Proteomes" id="UP001321473"/>
    </source>
</evidence>
<dbReference type="InterPro" id="IPR013177">
    <property type="entry name" value="Ribosomal_mS38_C"/>
</dbReference>
<evidence type="ECO:0000313" key="3">
    <source>
        <dbReference type="EMBL" id="KAK8777942.1"/>
    </source>
</evidence>
<evidence type="ECO:0000256" key="1">
    <source>
        <dbReference type="SAM" id="MobiDB-lite"/>
    </source>
</evidence>
<dbReference type="Pfam" id="PF08213">
    <property type="entry name" value="COX24_C"/>
    <property type="match status" value="1"/>
</dbReference>
<feature type="domain" description="Ribosomal protein mS38 C-terminal" evidence="2">
    <location>
        <begin position="53"/>
        <end position="86"/>
    </location>
</feature>
<dbReference type="AlphaFoldDB" id="A0AAQ4ETC1"/>
<feature type="region of interest" description="Disordered" evidence="1">
    <location>
        <begin position="26"/>
        <end position="50"/>
    </location>
</feature>
<keyword evidence="4" id="KW-1185">Reference proteome</keyword>
<dbReference type="Proteomes" id="UP001321473">
    <property type="component" value="Unassembled WGS sequence"/>
</dbReference>
<dbReference type="SMART" id="SM01155">
    <property type="entry name" value="DUF1713"/>
    <property type="match status" value="1"/>
</dbReference>